<proteinExistence type="predicted"/>
<accession>A0ABV7R7P7</accession>
<comment type="subcellular location">
    <subcellularLocation>
        <location evidence="1">Endomembrane system</location>
        <topology evidence="1">Multi-pass membrane protein</topology>
    </subcellularLocation>
</comment>
<dbReference type="PANTHER" id="PTHR12714:SF24">
    <property type="entry name" value="SLR1182 PROTEIN"/>
    <property type="match status" value="1"/>
</dbReference>
<dbReference type="EC" id="2.1.1.100" evidence="6"/>
<dbReference type="GO" id="GO:0004671">
    <property type="term" value="F:protein C-terminal S-isoprenylcysteine carboxyl O-methyltransferase activity"/>
    <property type="evidence" value="ECO:0007669"/>
    <property type="project" value="UniProtKB-EC"/>
</dbReference>
<name>A0ABV7R7P7_9RHOB</name>
<dbReference type="EMBL" id="JBHRXJ010000005">
    <property type="protein sequence ID" value="MFC3528256.1"/>
    <property type="molecule type" value="Genomic_DNA"/>
</dbReference>
<protein>
    <submittedName>
        <fullName evidence="6">Methyltransferase family protein</fullName>
        <ecNumber evidence="6">2.1.1.100</ecNumber>
        <ecNumber evidence="6">2.1.1.334</ecNumber>
    </submittedName>
</protein>
<evidence type="ECO:0000256" key="1">
    <source>
        <dbReference type="ARBA" id="ARBA00004127"/>
    </source>
</evidence>
<dbReference type="RefSeq" id="WP_374426483.1">
    <property type="nucleotide sequence ID" value="NZ_JBHRXJ010000005.1"/>
</dbReference>
<dbReference type="Pfam" id="PF04191">
    <property type="entry name" value="PEMT"/>
    <property type="match status" value="1"/>
</dbReference>
<sequence length="148" mass="16496">MIRQLTALPQFWLVLFALAGLGLGRLFPIGLSSEIRGAGLFLVVAGLSLMLWAAVVMRRARTTFIPGRHPDALVTHGPFRFSRNPIYLGDMIVLAGLFAALSAPAGLILLPGFAWLLQHRFIRREEAMIAADFGAEFETYKARVRRWF</sequence>
<feature type="transmembrane region" description="Helical" evidence="5">
    <location>
        <begin position="38"/>
        <end position="57"/>
    </location>
</feature>
<keyword evidence="6" id="KW-0489">Methyltransferase</keyword>
<evidence type="ECO:0000256" key="5">
    <source>
        <dbReference type="SAM" id="Phobius"/>
    </source>
</evidence>
<dbReference type="PANTHER" id="PTHR12714">
    <property type="entry name" value="PROTEIN-S ISOPRENYLCYSTEINE O-METHYLTRANSFERASE"/>
    <property type="match status" value="1"/>
</dbReference>
<keyword evidence="6" id="KW-0808">Transferase</keyword>
<feature type="transmembrane region" description="Helical" evidence="5">
    <location>
        <begin position="91"/>
        <end position="117"/>
    </location>
</feature>
<feature type="transmembrane region" description="Helical" evidence="5">
    <location>
        <begin position="12"/>
        <end position="31"/>
    </location>
</feature>
<keyword evidence="4 5" id="KW-0472">Membrane</keyword>
<evidence type="ECO:0000256" key="4">
    <source>
        <dbReference type="ARBA" id="ARBA00023136"/>
    </source>
</evidence>
<evidence type="ECO:0000256" key="3">
    <source>
        <dbReference type="ARBA" id="ARBA00022989"/>
    </source>
</evidence>
<dbReference type="InterPro" id="IPR007318">
    <property type="entry name" value="Phopholipid_MeTrfase"/>
</dbReference>
<gene>
    <name evidence="6" type="ORF">ACFOMH_08705</name>
</gene>
<comment type="caution">
    <text evidence="6">The sequence shown here is derived from an EMBL/GenBank/DDBJ whole genome shotgun (WGS) entry which is preliminary data.</text>
</comment>
<dbReference type="Proteomes" id="UP001595721">
    <property type="component" value="Unassembled WGS sequence"/>
</dbReference>
<evidence type="ECO:0000313" key="7">
    <source>
        <dbReference type="Proteomes" id="UP001595721"/>
    </source>
</evidence>
<dbReference type="EC" id="2.1.1.334" evidence="6"/>
<evidence type="ECO:0000256" key="2">
    <source>
        <dbReference type="ARBA" id="ARBA00022692"/>
    </source>
</evidence>
<dbReference type="Gene3D" id="1.20.120.1630">
    <property type="match status" value="1"/>
</dbReference>
<keyword evidence="3 5" id="KW-1133">Transmembrane helix</keyword>
<reference evidence="7" key="1">
    <citation type="journal article" date="2019" name="Int. J. Syst. Evol. Microbiol.">
        <title>The Global Catalogue of Microorganisms (GCM) 10K type strain sequencing project: providing services to taxonomists for standard genome sequencing and annotation.</title>
        <authorList>
            <consortium name="The Broad Institute Genomics Platform"/>
            <consortium name="The Broad Institute Genome Sequencing Center for Infectious Disease"/>
            <person name="Wu L."/>
            <person name="Ma J."/>
        </authorList>
    </citation>
    <scope>NUCLEOTIDE SEQUENCE [LARGE SCALE GENOMIC DNA]</scope>
    <source>
        <strain evidence="7">KCTC 42899</strain>
    </source>
</reference>
<keyword evidence="2 5" id="KW-0812">Transmembrane</keyword>
<evidence type="ECO:0000313" key="6">
    <source>
        <dbReference type="EMBL" id="MFC3528256.1"/>
    </source>
</evidence>
<keyword evidence="7" id="KW-1185">Reference proteome</keyword>
<dbReference type="GO" id="GO:0032259">
    <property type="term" value="P:methylation"/>
    <property type="evidence" value="ECO:0007669"/>
    <property type="project" value="UniProtKB-KW"/>
</dbReference>
<organism evidence="6 7">
    <name type="scientific">Paracoccus mangrovi</name>
    <dbReference type="NCBI Taxonomy" id="1715645"/>
    <lineage>
        <taxon>Bacteria</taxon>
        <taxon>Pseudomonadati</taxon>
        <taxon>Pseudomonadota</taxon>
        <taxon>Alphaproteobacteria</taxon>
        <taxon>Rhodobacterales</taxon>
        <taxon>Paracoccaceae</taxon>
        <taxon>Paracoccus</taxon>
    </lineage>
</organism>